<keyword evidence="2" id="KW-0521">NADP</keyword>
<reference evidence="4" key="1">
    <citation type="submission" date="2023-08" db="EMBL/GenBank/DDBJ databases">
        <title>Black Yeasts Isolated from many extreme environments.</title>
        <authorList>
            <person name="Coleine C."/>
            <person name="Stajich J.E."/>
            <person name="Selbmann L."/>
        </authorList>
    </citation>
    <scope>NUCLEOTIDE SEQUENCE</scope>
    <source>
        <strain evidence="4">CCFEE 5810</strain>
    </source>
</reference>
<dbReference type="GO" id="GO:0016491">
    <property type="term" value="F:oxidoreductase activity"/>
    <property type="evidence" value="ECO:0007669"/>
    <property type="project" value="UniProtKB-KW"/>
</dbReference>
<accession>A0AAN7ZM67</accession>
<dbReference type="Proteomes" id="UP001310594">
    <property type="component" value="Unassembled WGS sequence"/>
</dbReference>
<dbReference type="InterPro" id="IPR002347">
    <property type="entry name" value="SDR_fam"/>
</dbReference>
<protein>
    <submittedName>
        <fullName evidence="4">Uncharacterized protein</fullName>
    </submittedName>
</protein>
<sequence length="277" mass="30233">MAVRSIDKGEKAASPLRKAHPSAKIDVLALDMLNYDSVRSFAERVEQLPRVDVVILNAGYWEMGSWHIEPSTGHETTVQVNYISTALLAILLLPVMKRSSQASQRPGRLSIISSGLAMAAKFENANEVPLIPSFDRLGAFSVGAGQERYSTTKAMVCMLVYKLSQFITADEVIVNAVDPGFTKGTALLRGAKGLMKIGVAAANATARTIDQGTWCYIDGIATKGKESHGSYLTNWRVNPFPSLMYTPSGKQTTERLWEETLQELDFAGVRSVMKSLS</sequence>
<dbReference type="PANTHER" id="PTHR24320:SF252">
    <property type="entry name" value="DEHYDROGENASE_REDUCTASE FAMILY PROTEIN, PUTATIVE (AFU_ORTHOLOGUE AFUA_3G08550)-RELATED"/>
    <property type="match status" value="1"/>
</dbReference>
<organism evidence="4 5">
    <name type="scientific">Elasticomyces elasticus</name>
    <dbReference type="NCBI Taxonomy" id="574655"/>
    <lineage>
        <taxon>Eukaryota</taxon>
        <taxon>Fungi</taxon>
        <taxon>Dikarya</taxon>
        <taxon>Ascomycota</taxon>
        <taxon>Pezizomycotina</taxon>
        <taxon>Dothideomycetes</taxon>
        <taxon>Dothideomycetidae</taxon>
        <taxon>Mycosphaerellales</taxon>
        <taxon>Teratosphaeriaceae</taxon>
        <taxon>Elasticomyces</taxon>
    </lineage>
</organism>
<name>A0AAN7ZM67_9PEZI</name>
<evidence type="ECO:0000313" key="5">
    <source>
        <dbReference type="Proteomes" id="UP001310594"/>
    </source>
</evidence>
<proteinExistence type="inferred from homology"/>
<dbReference type="SUPFAM" id="SSF51735">
    <property type="entry name" value="NAD(P)-binding Rossmann-fold domains"/>
    <property type="match status" value="1"/>
</dbReference>
<dbReference type="EMBL" id="JAVRQU010000015">
    <property type="protein sequence ID" value="KAK5694893.1"/>
    <property type="molecule type" value="Genomic_DNA"/>
</dbReference>
<comment type="caution">
    <text evidence="4">The sequence shown here is derived from an EMBL/GenBank/DDBJ whole genome shotgun (WGS) entry which is preliminary data.</text>
</comment>
<dbReference type="AlphaFoldDB" id="A0AAN7ZM67"/>
<evidence type="ECO:0000256" key="3">
    <source>
        <dbReference type="ARBA" id="ARBA00023002"/>
    </source>
</evidence>
<dbReference type="InterPro" id="IPR036291">
    <property type="entry name" value="NAD(P)-bd_dom_sf"/>
</dbReference>
<evidence type="ECO:0000256" key="2">
    <source>
        <dbReference type="ARBA" id="ARBA00022857"/>
    </source>
</evidence>
<evidence type="ECO:0000313" key="4">
    <source>
        <dbReference type="EMBL" id="KAK5694893.1"/>
    </source>
</evidence>
<comment type="similarity">
    <text evidence="1">Belongs to the short-chain dehydrogenases/reductases (SDR) family.</text>
</comment>
<dbReference type="Pfam" id="PF00106">
    <property type="entry name" value="adh_short"/>
    <property type="match status" value="1"/>
</dbReference>
<dbReference type="Gene3D" id="3.40.50.720">
    <property type="entry name" value="NAD(P)-binding Rossmann-like Domain"/>
    <property type="match status" value="1"/>
</dbReference>
<dbReference type="PANTHER" id="PTHR24320">
    <property type="entry name" value="RETINOL DEHYDROGENASE"/>
    <property type="match status" value="1"/>
</dbReference>
<keyword evidence="3" id="KW-0560">Oxidoreductase</keyword>
<gene>
    <name evidence="4" type="ORF">LTR97_009484</name>
</gene>
<evidence type="ECO:0000256" key="1">
    <source>
        <dbReference type="ARBA" id="ARBA00006484"/>
    </source>
</evidence>